<dbReference type="AlphaFoldDB" id="A0A165ED61"/>
<dbReference type="Proteomes" id="UP000076871">
    <property type="component" value="Unassembled WGS sequence"/>
</dbReference>
<sequence length="72" mass="8610">MHLQERERDKRPRMRRFIPHSFERRVVQSALCGLLGYSGVDGDWTRSRTRLIVWSEEASMIRRGPVHRLCKC</sequence>
<evidence type="ECO:0000313" key="2">
    <source>
        <dbReference type="Proteomes" id="UP000076871"/>
    </source>
</evidence>
<keyword evidence="2" id="KW-1185">Reference proteome</keyword>
<dbReference type="InParanoid" id="A0A165ED61"/>
<dbReference type="EMBL" id="KV427622">
    <property type="protein sequence ID" value="KZT06778.1"/>
    <property type="molecule type" value="Genomic_DNA"/>
</dbReference>
<proteinExistence type="predicted"/>
<dbReference type="GeneID" id="63825867"/>
<protein>
    <submittedName>
        <fullName evidence="1">Uncharacterized protein</fullName>
    </submittedName>
</protein>
<accession>A0A165ED61</accession>
<evidence type="ECO:0000313" key="1">
    <source>
        <dbReference type="EMBL" id="KZT06778.1"/>
    </source>
</evidence>
<organism evidence="1 2">
    <name type="scientific">Laetiporus sulphureus 93-53</name>
    <dbReference type="NCBI Taxonomy" id="1314785"/>
    <lineage>
        <taxon>Eukaryota</taxon>
        <taxon>Fungi</taxon>
        <taxon>Dikarya</taxon>
        <taxon>Basidiomycota</taxon>
        <taxon>Agaricomycotina</taxon>
        <taxon>Agaricomycetes</taxon>
        <taxon>Polyporales</taxon>
        <taxon>Laetiporus</taxon>
    </lineage>
</organism>
<dbReference type="RefSeq" id="XP_040764518.1">
    <property type="nucleotide sequence ID" value="XM_040908838.1"/>
</dbReference>
<reference evidence="1 2" key="1">
    <citation type="journal article" date="2016" name="Mol. Biol. Evol.">
        <title>Comparative Genomics of Early-Diverging Mushroom-Forming Fungi Provides Insights into the Origins of Lignocellulose Decay Capabilities.</title>
        <authorList>
            <person name="Nagy L.G."/>
            <person name="Riley R."/>
            <person name="Tritt A."/>
            <person name="Adam C."/>
            <person name="Daum C."/>
            <person name="Floudas D."/>
            <person name="Sun H."/>
            <person name="Yadav J.S."/>
            <person name="Pangilinan J."/>
            <person name="Larsson K.H."/>
            <person name="Matsuura K."/>
            <person name="Barry K."/>
            <person name="Labutti K."/>
            <person name="Kuo R."/>
            <person name="Ohm R.A."/>
            <person name="Bhattacharya S.S."/>
            <person name="Shirouzu T."/>
            <person name="Yoshinaga Y."/>
            <person name="Martin F.M."/>
            <person name="Grigoriev I.V."/>
            <person name="Hibbett D.S."/>
        </authorList>
    </citation>
    <scope>NUCLEOTIDE SEQUENCE [LARGE SCALE GENOMIC DNA]</scope>
    <source>
        <strain evidence="1 2">93-53</strain>
    </source>
</reference>
<gene>
    <name evidence="1" type="ORF">LAESUDRAFT_725536</name>
</gene>
<name>A0A165ED61_9APHY</name>